<dbReference type="Pfam" id="PF19263">
    <property type="entry name" value="DUF5906"/>
    <property type="match status" value="1"/>
</dbReference>
<evidence type="ECO:0000313" key="2">
    <source>
        <dbReference type="EMBL" id="PIR06650.1"/>
    </source>
</evidence>
<feature type="domain" description="NrS-1 polymerase-like helicase" evidence="1">
    <location>
        <begin position="457"/>
        <end position="569"/>
    </location>
</feature>
<dbReference type="Proteomes" id="UP000230564">
    <property type="component" value="Unassembled WGS sequence"/>
</dbReference>
<accession>A0A2H0NCN1</accession>
<dbReference type="Gene3D" id="3.40.50.300">
    <property type="entry name" value="P-loop containing nucleotide triphosphate hydrolases"/>
    <property type="match status" value="1"/>
</dbReference>
<dbReference type="SUPFAM" id="SSF52540">
    <property type="entry name" value="P-loop containing nucleoside triphosphate hydrolases"/>
    <property type="match status" value="1"/>
</dbReference>
<dbReference type="AlphaFoldDB" id="A0A2H0NCN1"/>
<evidence type="ECO:0000259" key="1">
    <source>
        <dbReference type="Pfam" id="PF19263"/>
    </source>
</evidence>
<reference evidence="2 3" key="1">
    <citation type="submission" date="2017-09" db="EMBL/GenBank/DDBJ databases">
        <title>Depth-based differentiation of microbial function through sediment-hosted aquifers and enrichment of novel symbionts in the deep terrestrial subsurface.</title>
        <authorList>
            <person name="Probst A.J."/>
            <person name="Ladd B."/>
            <person name="Jarett J.K."/>
            <person name="Geller-Mcgrath D.E."/>
            <person name="Sieber C.M."/>
            <person name="Emerson J.B."/>
            <person name="Anantharaman K."/>
            <person name="Thomas B.C."/>
            <person name="Malmstrom R."/>
            <person name="Stieglmeier M."/>
            <person name="Klingl A."/>
            <person name="Woyke T."/>
            <person name="Ryan C.M."/>
            <person name="Banfield J.F."/>
        </authorList>
    </citation>
    <scope>NUCLEOTIDE SEQUENCE [LARGE SCALE GENOMIC DNA]</scope>
    <source>
        <strain evidence="2">CG11_big_fil_rev_8_21_14_0_20_36_20</strain>
    </source>
</reference>
<protein>
    <recommendedName>
        <fullName evidence="1">NrS-1 polymerase-like helicase domain-containing protein</fullName>
    </recommendedName>
</protein>
<gene>
    <name evidence="2" type="ORF">COV55_02750</name>
</gene>
<dbReference type="InterPro" id="IPR045455">
    <property type="entry name" value="NrS-1_pol-like_helicase"/>
</dbReference>
<dbReference type="InterPro" id="IPR027417">
    <property type="entry name" value="P-loop_NTPase"/>
</dbReference>
<dbReference type="EMBL" id="PCWQ01000011">
    <property type="protein sequence ID" value="PIR06650.1"/>
    <property type="molecule type" value="Genomic_DNA"/>
</dbReference>
<name>A0A2H0NCN1_9BACT</name>
<comment type="caution">
    <text evidence="2">The sequence shown here is derived from an EMBL/GenBank/DDBJ whole genome shotgun (WGS) entry which is preliminary data.</text>
</comment>
<organism evidence="2 3">
    <name type="scientific">Candidatus Komeilibacteria bacterium CG11_big_fil_rev_8_21_14_0_20_36_20</name>
    <dbReference type="NCBI Taxonomy" id="1974477"/>
    <lineage>
        <taxon>Bacteria</taxon>
        <taxon>Candidatus Komeiliibacteriota</taxon>
    </lineage>
</organism>
<evidence type="ECO:0000313" key="3">
    <source>
        <dbReference type="Proteomes" id="UP000230564"/>
    </source>
</evidence>
<proteinExistence type="predicted"/>
<sequence>MLIELFIKAGWYTVPLKGELKRLESGKKTIPIYEKDWNKKYAKEFNTKTTLLAAALTGKQSNIIAIDCDNQATYDIFKSLDPNYNFHFVSKGKPEGGGTILYKYTDKVGGFQLKNDCLELDFFSDEGCVYLPTEENYTKESWVGKTELPEIKEAPSNILALLKTLKSKRPDNVAKSNQVKTTISNRLAPLLDVFVKNEKYDPGLFKIITPYSFRDLPSYVKKGHLHPNDIPNGRGSEYLSKVSAILGADISVNVETYTRTMLLINSFWEKPLNRATLFSTIVNPMVESKATINGVPIWQYDPHWEKMGFIATAINGDYLESFFDDIKSTYYLINYSVPYIKGFNEKRQVINTLKTLMGRSVTEMQYDSTKQIVRTVLNPSLEFGHIEATDRYNLFRQSEELAIINNPLPYKTNYNKPIATLNYLESLIPDDTMRMFVLSFLKTKFTTFKYSPIIIYLIGKPGSGKDTLVNIIRRIIGDEYVSKPDTRVFVEQYNGWMLDKFFIQLDEYGNKLTRNNEKQEVLGKLKAYTGSEEMQIRAMRSDGFNYKHCISFIMTANNNPLPVEMDDRRFAFINTPNKLEAQPWVKDMGGISNVQDRIKQETQDFCYYLGTEIPKLSSDKYVIAPMNEDKEKLIIDSLPAAEQIVYYVRNSQFDMLKELASEFSTPSIDEMWEKNRLESERLEALYMAMTEGAGSTRTLIRLMKREGFKRSHTTKKGENHFYYYINDLHNFKQVEQKEEDFLLDEAKQQIKGLE</sequence>